<dbReference type="PANTHER" id="PTHR43471">
    <property type="entry name" value="ABC TRANSPORTER PERMEASE"/>
    <property type="match status" value="1"/>
</dbReference>
<dbReference type="RefSeq" id="WP_197967236.1">
    <property type="nucleotide sequence ID" value="NZ_JACEGD010000017.1"/>
</dbReference>
<feature type="transmembrane region" description="Helical" evidence="1">
    <location>
        <begin position="29"/>
        <end position="49"/>
    </location>
</feature>
<accession>A0ABS0P5K5</accession>
<evidence type="ECO:0000313" key="2">
    <source>
        <dbReference type="EMBL" id="MBH5388556.1"/>
    </source>
</evidence>
<sequence>MTLVKSRPLSALSLIVRHEARILVRDRTLPLVCCLLVLMVSYGLFVGLAQATLRERMVAQVLKHEQETQTANTGTLQSALAGRSALVPFSNPANPAAMAGTLAGRFATIPNAPLAAMAIGQSDMMPNYYRISYLSKVQFMYDTEIENPWNLLSGHFDLAFVIVFVLPLLVTTLGYNLLSAEREHGTLRMLCSQPLSVATLLTGKIIVRMLALLAIAVPLPLIVLLLIRPETRGAEQLGLMLSWSALITAYTLFWFAVAALVNATGLSSSTNALIMVALWTTFVLILPVTMNLVVGLVSPAPSRTELASRTRVATAESLREFENLYSADYRYASDPEALLVKGERIEVPSRMRAFFLAKQKVDETIEPLLERFDHQLLQQQRLVDRLSLLSPAILVNEALNSIAGTDSRRFVAFKDQTEAFHERWRRYFSPRILESRAMTVQDLSSLPQWHWIEIPASETRSSIWWRTALMLALAFMVGGVALARSSRGSAGF</sequence>
<evidence type="ECO:0000256" key="1">
    <source>
        <dbReference type="SAM" id="Phobius"/>
    </source>
</evidence>
<protein>
    <submittedName>
        <fullName evidence="2">DUF3526 domain-containing protein</fullName>
    </submittedName>
</protein>
<reference evidence="2 3" key="1">
    <citation type="submission" date="2020-07" db="EMBL/GenBank/DDBJ databases">
        <title>Bradyrhizobium diversity isolated from nodules of indigenous legumes of Western Australia.</title>
        <authorList>
            <person name="Klepa M.S."/>
        </authorList>
    </citation>
    <scope>NUCLEOTIDE SEQUENCE [LARGE SCALE GENOMIC DNA]</scope>
    <source>
        <strain evidence="2 3">CNPSo 4019</strain>
    </source>
</reference>
<dbReference type="InterPro" id="IPR021913">
    <property type="entry name" value="DUF3526"/>
</dbReference>
<dbReference type="Proteomes" id="UP001194539">
    <property type="component" value="Unassembled WGS sequence"/>
</dbReference>
<dbReference type="EMBL" id="JACEGD010000017">
    <property type="protein sequence ID" value="MBH5388556.1"/>
    <property type="molecule type" value="Genomic_DNA"/>
</dbReference>
<keyword evidence="1" id="KW-0472">Membrane</keyword>
<keyword evidence="1" id="KW-1133">Transmembrane helix</keyword>
<organism evidence="2 3">
    <name type="scientific">Bradyrhizobium diversitatis</name>
    <dbReference type="NCBI Taxonomy" id="2755406"/>
    <lineage>
        <taxon>Bacteria</taxon>
        <taxon>Pseudomonadati</taxon>
        <taxon>Pseudomonadota</taxon>
        <taxon>Alphaproteobacteria</taxon>
        <taxon>Hyphomicrobiales</taxon>
        <taxon>Nitrobacteraceae</taxon>
        <taxon>Bradyrhizobium</taxon>
    </lineage>
</organism>
<feature type="transmembrane region" description="Helical" evidence="1">
    <location>
        <begin position="273"/>
        <end position="297"/>
    </location>
</feature>
<feature type="transmembrane region" description="Helical" evidence="1">
    <location>
        <begin position="463"/>
        <end position="483"/>
    </location>
</feature>
<keyword evidence="3" id="KW-1185">Reference proteome</keyword>
<dbReference type="PANTHER" id="PTHR43471:SF14">
    <property type="entry name" value="ABC-2 TYPE TRANSPORT SYSTEM PERMEASE PROTEIN"/>
    <property type="match status" value="1"/>
</dbReference>
<gene>
    <name evidence="2" type="ORF">H1B27_20035</name>
</gene>
<keyword evidence="1" id="KW-0812">Transmembrane</keyword>
<dbReference type="Pfam" id="PF12040">
    <property type="entry name" value="DUF3526"/>
    <property type="match status" value="1"/>
</dbReference>
<feature type="transmembrane region" description="Helical" evidence="1">
    <location>
        <begin position="239"/>
        <end position="261"/>
    </location>
</feature>
<feature type="transmembrane region" description="Helical" evidence="1">
    <location>
        <begin position="158"/>
        <end position="178"/>
    </location>
</feature>
<evidence type="ECO:0000313" key="3">
    <source>
        <dbReference type="Proteomes" id="UP001194539"/>
    </source>
</evidence>
<comment type="caution">
    <text evidence="2">The sequence shown here is derived from an EMBL/GenBank/DDBJ whole genome shotgun (WGS) entry which is preliminary data.</text>
</comment>
<name>A0ABS0P5K5_9BRAD</name>
<proteinExistence type="predicted"/>
<feature type="transmembrane region" description="Helical" evidence="1">
    <location>
        <begin position="205"/>
        <end position="227"/>
    </location>
</feature>